<dbReference type="GO" id="GO:0005507">
    <property type="term" value="F:copper ion binding"/>
    <property type="evidence" value="ECO:0007669"/>
    <property type="project" value="InterPro"/>
</dbReference>
<feature type="domain" description="Superoxide dismutase copper/zinc binding" evidence="1">
    <location>
        <begin position="31"/>
        <end position="158"/>
    </location>
</feature>
<dbReference type="PANTHER" id="PTHR10003">
    <property type="entry name" value="SUPEROXIDE DISMUTASE CU-ZN -RELATED"/>
    <property type="match status" value="1"/>
</dbReference>
<dbReference type="SUPFAM" id="SSF49329">
    <property type="entry name" value="Cu,Zn superoxide dismutase-like"/>
    <property type="match status" value="1"/>
</dbReference>
<organism evidence="2 3">
    <name type="scientific">Rhizoclosmatium globosum</name>
    <dbReference type="NCBI Taxonomy" id="329046"/>
    <lineage>
        <taxon>Eukaryota</taxon>
        <taxon>Fungi</taxon>
        <taxon>Fungi incertae sedis</taxon>
        <taxon>Chytridiomycota</taxon>
        <taxon>Chytridiomycota incertae sedis</taxon>
        <taxon>Chytridiomycetes</taxon>
        <taxon>Chytridiales</taxon>
        <taxon>Chytriomycetaceae</taxon>
        <taxon>Rhizoclosmatium</taxon>
    </lineage>
</organism>
<dbReference type="Gene3D" id="2.60.40.200">
    <property type="entry name" value="Superoxide dismutase, copper/zinc binding domain"/>
    <property type="match status" value="1"/>
</dbReference>
<evidence type="ECO:0000313" key="2">
    <source>
        <dbReference type="EMBL" id="ORY45122.1"/>
    </source>
</evidence>
<gene>
    <name evidence="2" type="ORF">BCR33DRAFT_193769</name>
</gene>
<comment type="caution">
    <text evidence="2">The sequence shown here is derived from an EMBL/GenBank/DDBJ whole genome shotgun (WGS) entry which is preliminary data.</text>
</comment>
<dbReference type="GO" id="GO:0006801">
    <property type="term" value="P:superoxide metabolic process"/>
    <property type="evidence" value="ECO:0007669"/>
    <property type="project" value="InterPro"/>
</dbReference>
<dbReference type="InterPro" id="IPR036423">
    <property type="entry name" value="SOD-like_Cu/Zn_dom_sf"/>
</dbReference>
<name>A0A1Y2CDL6_9FUNG</name>
<dbReference type="STRING" id="329046.A0A1Y2CDL6"/>
<dbReference type="InterPro" id="IPR018152">
    <property type="entry name" value="SOD_Cu/Zn_BS"/>
</dbReference>
<dbReference type="GO" id="GO:0034599">
    <property type="term" value="P:cellular response to oxidative stress"/>
    <property type="evidence" value="ECO:0007669"/>
    <property type="project" value="UniProtKB-ARBA"/>
</dbReference>
<proteinExistence type="predicted"/>
<dbReference type="OrthoDB" id="2015551at2759"/>
<dbReference type="Proteomes" id="UP000193642">
    <property type="component" value="Unassembled WGS sequence"/>
</dbReference>
<evidence type="ECO:0000259" key="1">
    <source>
        <dbReference type="Pfam" id="PF00080"/>
    </source>
</evidence>
<sequence length="166" mass="17210">MANTTTTDRDSDRDGTILATAILTPTLNSKVQGQVTFTLTEAGVGVSVEATVSNLGPGTSHGFHIHAFGDTSSETGLAMAGHFNPTNANHGCPASLAVPHAFHFGDLGSVVADEGGNAVRKWVSRDLAVLDPAQLGFVLGRGVIVHEKDDDCMTQPTGAFLDVVLQ</sequence>
<dbReference type="EMBL" id="MCGO01000020">
    <property type="protein sequence ID" value="ORY45122.1"/>
    <property type="molecule type" value="Genomic_DNA"/>
</dbReference>
<dbReference type="InterPro" id="IPR001424">
    <property type="entry name" value="SOD_Cu_Zn_dom"/>
</dbReference>
<accession>A0A1Y2CDL6</accession>
<reference evidence="2 3" key="1">
    <citation type="submission" date="2016-07" db="EMBL/GenBank/DDBJ databases">
        <title>Pervasive Adenine N6-methylation of Active Genes in Fungi.</title>
        <authorList>
            <consortium name="DOE Joint Genome Institute"/>
            <person name="Mondo S.J."/>
            <person name="Dannebaum R.O."/>
            <person name="Kuo R.C."/>
            <person name="Labutti K."/>
            <person name="Haridas S."/>
            <person name="Kuo A."/>
            <person name="Salamov A."/>
            <person name="Ahrendt S.R."/>
            <person name="Lipzen A."/>
            <person name="Sullivan W."/>
            <person name="Andreopoulos W.B."/>
            <person name="Clum A."/>
            <person name="Lindquist E."/>
            <person name="Daum C."/>
            <person name="Ramamoorthy G.K."/>
            <person name="Gryganskyi A."/>
            <person name="Culley D."/>
            <person name="Magnuson J.K."/>
            <person name="James T.Y."/>
            <person name="O'Malley M.A."/>
            <person name="Stajich J.E."/>
            <person name="Spatafora J.W."/>
            <person name="Visel A."/>
            <person name="Grigoriev I.V."/>
        </authorList>
    </citation>
    <scope>NUCLEOTIDE SEQUENCE [LARGE SCALE GENOMIC DNA]</scope>
    <source>
        <strain evidence="2 3">JEL800</strain>
    </source>
</reference>
<dbReference type="AlphaFoldDB" id="A0A1Y2CDL6"/>
<keyword evidence="3" id="KW-1185">Reference proteome</keyword>
<evidence type="ECO:0000313" key="3">
    <source>
        <dbReference type="Proteomes" id="UP000193642"/>
    </source>
</evidence>
<dbReference type="InterPro" id="IPR024134">
    <property type="entry name" value="SOD_Cu/Zn_/chaperone"/>
</dbReference>
<protein>
    <submittedName>
        <fullName evidence="2">Cu,Zn superoxide dismutase-like protein</fullName>
    </submittedName>
</protein>
<dbReference type="PROSITE" id="PS00087">
    <property type="entry name" value="SOD_CU_ZN_1"/>
    <property type="match status" value="1"/>
</dbReference>
<dbReference type="Pfam" id="PF00080">
    <property type="entry name" value="Sod_Cu"/>
    <property type="match status" value="1"/>
</dbReference>